<evidence type="ECO:0000256" key="2">
    <source>
        <dbReference type="ARBA" id="ARBA00023125"/>
    </source>
</evidence>
<dbReference type="InterPro" id="IPR001647">
    <property type="entry name" value="HTH_TetR"/>
</dbReference>
<organism evidence="6 7">
    <name type="scientific">Nocardia jiangxiensis</name>
    <dbReference type="NCBI Taxonomy" id="282685"/>
    <lineage>
        <taxon>Bacteria</taxon>
        <taxon>Bacillati</taxon>
        <taxon>Actinomycetota</taxon>
        <taxon>Actinomycetes</taxon>
        <taxon>Mycobacteriales</taxon>
        <taxon>Nocardiaceae</taxon>
        <taxon>Nocardia</taxon>
    </lineage>
</organism>
<dbReference type="SUPFAM" id="SSF46689">
    <property type="entry name" value="Homeodomain-like"/>
    <property type="match status" value="1"/>
</dbReference>
<keyword evidence="3" id="KW-0804">Transcription</keyword>
<feature type="domain" description="HTH tetR-type" evidence="5">
    <location>
        <begin position="5"/>
        <end position="65"/>
    </location>
</feature>
<gene>
    <name evidence="6" type="ORF">ACFYXQ_14670</name>
</gene>
<dbReference type="PANTHER" id="PTHR30055">
    <property type="entry name" value="HTH-TYPE TRANSCRIPTIONAL REGULATOR RUTR"/>
    <property type="match status" value="1"/>
</dbReference>
<keyword evidence="1" id="KW-0805">Transcription regulation</keyword>
<keyword evidence="2 4" id="KW-0238">DNA-binding</keyword>
<protein>
    <submittedName>
        <fullName evidence="6">TetR/AcrR family transcriptional regulator</fullName>
    </submittedName>
</protein>
<dbReference type="PANTHER" id="PTHR30055:SF234">
    <property type="entry name" value="HTH-TYPE TRANSCRIPTIONAL REGULATOR BETI"/>
    <property type="match status" value="1"/>
</dbReference>
<evidence type="ECO:0000256" key="1">
    <source>
        <dbReference type="ARBA" id="ARBA00023015"/>
    </source>
</evidence>
<evidence type="ECO:0000259" key="5">
    <source>
        <dbReference type="PROSITE" id="PS50977"/>
    </source>
</evidence>
<reference evidence="6 7" key="1">
    <citation type="submission" date="2024-10" db="EMBL/GenBank/DDBJ databases">
        <title>The Natural Products Discovery Center: Release of the First 8490 Sequenced Strains for Exploring Actinobacteria Biosynthetic Diversity.</title>
        <authorList>
            <person name="Kalkreuter E."/>
            <person name="Kautsar S.A."/>
            <person name="Yang D."/>
            <person name="Bader C.D."/>
            <person name="Teijaro C.N."/>
            <person name="Fluegel L."/>
            <person name="Davis C.M."/>
            <person name="Simpson J.R."/>
            <person name="Lauterbach L."/>
            <person name="Steele A.D."/>
            <person name="Gui C."/>
            <person name="Meng S."/>
            <person name="Li G."/>
            <person name="Viehrig K."/>
            <person name="Ye F."/>
            <person name="Su P."/>
            <person name="Kiefer A.F."/>
            <person name="Nichols A."/>
            <person name="Cepeda A.J."/>
            <person name="Yan W."/>
            <person name="Fan B."/>
            <person name="Jiang Y."/>
            <person name="Adhikari A."/>
            <person name="Zheng C.-J."/>
            <person name="Schuster L."/>
            <person name="Cowan T.M."/>
            <person name="Smanski M.J."/>
            <person name="Chevrette M.G."/>
            <person name="De Carvalho L.P.S."/>
            <person name="Shen B."/>
        </authorList>
    </citation>
    <scope>NUCLEOTIDE SEQUENCE [LARGE SCALE GENOMIC DNA]</scope>
    <source>
        <strain evidence="6 7">NPDC002593</strain>
    </source>
</reference>
<dbReference type="Gene3D" id="1.10.357.10">
    <property type="entry name" value="Tetracycline Repressor, domain 2"/>
    <property type="match status" value="1"/>
</dbReference>
<comment type="caution">
    <text evidence="6">The sequence shown here is derived from an EMBL/GenBank/DDBJ whole genome shotgun (WGS) entry which is preliminary data.</text>
</comment>
<evidence type="ECO:0000256" key="3">
    <source>
        <dbReference type="ARBA" id="ARBA00023163"/>
    </source>
</evidence>
<accession>A0ABW6RY98</accession>
<dbReference type="EMBL" id="JBIAQY010000004">
    <property type="protein sequence ID" value="MFF3569013.1"/>
    <property type="molecule type" value="Genomic_DNA"/>
</dbReference>
<feature type="DNA-binding region" description="H-T-H motif" evidence="4">
    <location>
        <begin position="28"/>
        <end position="47"/>
    </location>
</feature>
<proteinExistence type="predicted"/>
<evidence type="ECO:0000256" key="4">
    <source>
        <dbReference type="PROSITE-ProRule" id="PRU00335"/>
    </source>
</evidence>
<name>A0ABW6RY98_9NOCA</name>
<dbReference type="InterPro" id="IPR050109">
    <property type="entry name" value="HTH-type_TetR-like_transc_reg"/>
</dbReference>
<evidence type="ECO:0000313" key="7">
    <source>
        <dbReference type="Proteomes" id="UP001601992"/>
    </source>
</evidence>
<dbReference type="PRINTS" id="PR00455">
    <property type="entry name" value="HTHTETR"/>
</dbReference>
<dbReference type="InterPro" id="IPR009057">
    <property type="entry name" value="Homeodomain-like_sf"/>
</dbReference>
<evidence type="ECO:0000313" key="6">
    <source>
        <dbReference type="EMBL" id="MFF3569013.1"/>
    </source>
</evidence>
<dbReference type="Pfam" id="PF00440">
    <property type="entry name" value="TetR_N"/>
    <property type="match status" value="1"/>
</dbReference>
<dbReference type="Proteomes" id="UP001601992">
    <property type="component" value="Unassembled WGS sequence"/>
</dbReference>
<dbReference type="RefSeq" id="WP_063713016.1">
    <property type="nucleotide sequence ID" value="NZ_JBIAQY010000004.1"/>
</dbReference>
<keyword evidence="7" id="KW-1185">Reference proteome</keyword>
<sequence>MVRFVHDTAAILDAAARLLATQGPAGVTMSAVIRESGAPSGSVYHRFADRPSLLAALWNRAIEHLHRDAYVLLDQDDPVEAAAAIAGHIVRWCRSSPLDAQVLLAGAHHLAPQNWPAAAREERAAETARWDAAVRALVHSLRDATGLPTATILLTVVDLPYAAVRRYLTADRPIPAELDFQVPAMVRTLLNRLPSAEDAAAVRQDSQGLPPTAAT</sequence>
<dbReference type="PROSITE" id="PS50977">
    <property type="entry name" value="HTH_TETR_2"/>
    <property type="match status" value="1"/>
</dbReference>